<accession>A0A2J6SRC5</accession>
<reference evidence="1 2" key="1">
    <citation type="submission" date="2016-04" db="EMBL/GenBank/DDBJ databases">
        <title>A degradative enzymes factory behind the ericoid mycorrhizal symbiosis.</title>
        <authorList>
            <consortium name="DOE Joint Genome Institute"/>
            <person name="Martino E."/>
            <person name="Morin E."/>
            <person name="Grelet G."/>
            <person name="Kuo A."/>
            <person name="Kohler A."/>
            <person name="Daghino S."/>
            <person name="Barry K."/>
            <person name="Choi C."/>
            <person name="Cichocki N."/>
            <person name="Clum A."/>
            <person name="Copeland A."/>
            <person name="Hainaut M."/>
            <person name="Haridas S."/>
            <person name="Labutti K."/>
            <person name="Lindquist E."/>
            <person name="Lipzen A."/>
            <person name="Khouja H.-R."/>
            <person name="Murat C."/>
            <person name="Ohm R."/>
            <person name="Olson A."/>
            <person name="Spatafora J."/>
            <person name="Veneault-Fourrey C."/>
            <person name="Henrissat B."/>
            <person name="Grigoriev I."/>
            <person name="Martin F."/>
            <person name="Perotto S."/>
        </authorList>
    </citation>
    <scope>NUCLEOTIDE SEQUENCE [LARGE SCALE GENOMIC DNA]</scope>
    <source>
        <strain evidence="1 2">E</strain>
    </source>
</reference>
<evidence type="ECO:0008006" key="3">
    <source>
        <dbReference type="Google" id="ProtNLM"/>
    </source>
</evidence>
<dbReference type="EMBL" id="KZ613887">
    <property type="protein sequence ID" value="PMD53317.1"/>
    <property type="molecule type" value="Genomic_DNA"/>
</dbReference>
<sequence length="575" mass="65074">MHDRIHATKTIHSKNGPPSLLSLPPVIRCQIYRDAGLICDSDIDFNGRLNAGSWPPSATPSADYQNSYNLLLICRTVNTEASCILYSTNTFFIQYNDARSFEMLRNLTADSIALLTQLTVHLNVASCEKCCNVLERTLSSNKKGQICCKAHPGKSGLCLKHDKPLGTSSPAIISEWVNTARYILARIEPFRLRIYFVCDVDGLETAKYLVEPFRSIPTLADCSIRLSGQPDPLLRDLAQEVATQAMGYQHRSSHSQTQSAFRFLDLPQELRLQILEYTDLVTPLCEVEWSPENNFYLHYYRRGCGGSFEGYLDCPVDFHQACQFTEPWHVGCFCRRYHAAFSSKCRCWSPPTSLFLICKQLREDAQAVFFAQNRFIIVPPGGCTSPAESTPARLGISIFLTDVIPPQALPLLRSIEIVFPPFYDDYLRPHETAYQDWLQTIEHVSGLLNLPMLTLSIYMADCILHGEHVADFRKTLTKEQGMAIIKMYARTLGPLSKLRENRLGRFFVRLAWPFAHTQFGLGNPTSAREQSAYLQQRIERLVMGDDYDSTVVQTKDSGNNNSQWLQEAYADPMSS</sequence>
<evidence type="ECO:0000313" key="1">
    <source>
        <dbReference type="EMBL" id="PMD53317.1"/>
    </source>
</evidence>
<dbReference type="GeneID" id="36583903"/>
<gene>
    <name evidence="1" type="ORF">K444DRAFT_541755</name>
</gene>
<proteinExistence type="predicted"/>
<evidence type="ECO:0000313" key="2">
    <source>
        <dbReference type="Proteomes" id="UP000235371"/>
    </source>
</evidence>
<dbReference type="PANTHER" id="PTHR42085">
    <property type="entry name" value="F-BOX DOMAIN-CONTAINING PROTEIN"/>
    <property type="match status" value="1"/>
</dbReference>
<dbReference type="RefSeq" id="XP_024730221.1">
    <property type="nucleotide sequence ID" value="XM_024875824.1"/>
</dbReference>
<keyword evidence="2" id="KW-1185">Reference proteome</keyword>
<dbReference type="InParanoid" id="A0A2J6SRC5"/>
<dbReference type="OrthoDB" id="2099276at2759"/>
<dbReference type="AlphaFoldDB" id="A0A2J6SRC5"/>
<dbReference type="PANTHER" id="PTHR42085:SF6">
    <property type="entry name" value="F-BOX DOMAIN-CONTAINING PROTEIN"/>
    <property type="match status" value="1"/>
</dbReference>
<name>A0A2J6SRC5_9HELO</name>
<organism evidence="1 2">
    <name type="scientific">Hyaloscypha bicolor E</name>
    <dbReference type="NCBI Taxonomy" id="1095630"/>
    <lineage>
        <taxon>Eukaryota</taxon>
        <taxon>Fungi</taxon>
        <taxon>Dikarya</taxon>
        <taxon>Ascomycota</taxon>
        <taxon>Pezizomycotina</taxon>
        <taxon>Leotiomycetes</taxon>
        <taxon>Helotiales</taxon>
        <taxon>Hyaloscyphaceae</taxon>
        <taxon>Hyaloscypha</taxon>
        <taxon>Hyaloscypha bicolor</taxon>
    </lineage>
</organism>
<dbReference type="Proteomes" id="UP000235371">
    <property type="component" value="Unassembled WGS sequence"/>
</dbReference>
<dbReference type="InterPro" id="IPR038883">
    <property type="entry name" value="AN11006-like"/>
</dbReference>
<protein>
    <recommendedName>
        <fullName evidence="3">F-box domain-containing protein</fullName>
    </recommendedName>
</protein>